<feature type="domain" description="N-acetyltransferase" evidence="1">
    <location>
        <begin position="5"/>
        <end position="169"/>
    </location>
</feature>
<dbReference type="GO" id="GO:0016747">
    <property type="term" value="F:acyltransferase activity, transferring groups other than amino-acyl groups"/>
    <property type="evidence" value="ECO:0007669"/>
    <property type="project" value="InterPro"/>
</dbReference>
<dbReference type="InterPro" id="IPR016181">
    <property type="entry name" value="Acyl_CoA_acyltransferase"/>
</dbReference>
<comment type="caution">
    <text evidence="2">The sequence shown here is derived from an EMBL/GenBank/DDBJ whole genome shotgun (WGS) entry which is preliminary data.</text>
</comment>
<organism evidence="2 3">
    <name type="scientific">Amycolatopsis eburnea</name>
    <dbReference type="NCBI Taxonomy" id="2267691"/>
    <lineage>
        <taxon>Bacteria</taxon>
        <taxon>Bacillati</taxon>
        <taxon>Actinomycetota</taxon>
        <taxon>Actinomycetes</taxon>
        <taxon>Pseudonocardiales</taxon>
        <taxon>Pseudonocardiaceae</taxon>
        <taxon>Amycolatopsis</taxon>
    </lineage>
</organism>
<evidence type="ECO:0000259" key="1">
    <source>
        <dbReference type="PROSITE" id="PS51186"/>
    </source>
</evidence>
<gene>
    <name evidence="2" type="ORF">EIY87_00185</name>
</gene>
<dbReference type="EMBL" id="RSEC01000002">
    <property type="protein sequence ID" value="RSD26439.1"/>
    <property type="molecule type" value="Genomic_DNA"/>
</dbReference>
<dbReference type="AlphaFoldDB" id="A0A427TPW3"/>
<protein>
    <submittedName>
        <fullName evidence="2">GNAT family N-acetyltransferase</fullName>
    </submittedName>
</protein>
<dbReference type="RefSeq" id="WP_125305571.1">
    <property type="nucleotide sequence ID" value="NZ_RSEC01000002.1"/>
</dbReference>
<dbReference type="PROSITE" id="PS51186">
    <property type="entry name" value="GNAT"/>
    <property type="match status" value="1"/>
</dbReference>
<evidence type="ECO:0000313" key="2">
    <source>
        <dbReference type="EMBL" id="RSD26439.1"/>
    </source>
</evidence>
<name>A0A427TPW3_9PSEU</name>
<reference evidence="2 3" key="1">
    <citation type="submission" date="2018-12" db="EMBL/GenBank/DDBJ databases">
        <title>Amycolatopsis eburnea sp. nov. actinomycete associate with arbuscular mycorrhiza fungal spore.</title>
        <authorList>
            <person name="Lumyong S."/>
            <person name="Chaiya L."/>
        </authorList>
    </citation>
    <scope>NUCLEOTIDE SEQUENCE [LARGE SCALE GENOMIC DNA]</scope>
    <source>
        <strain evidence="2 3">GLM-1</strain>
    </source>
</reference>
<dbReference type="SUPFAM" id="SSF55729">
    <property type="entry name" value="Acyl-CoA N-acyltransferases (Nat)"/>
    <property type="match status" value="1"/>
</dbReference>
<dbReference type="InterPro" id="IPR000182">
    <property type="entry name" value="GNAT_dom"/>
</dbReference>
<dbReference type="Proteomes" id="UP000267081">
    <property type="component" value="Unassembled WGS sequence"/>
</dbReference>
<keyword evidence="2" id="KW-0808">Transferase</keyword>
<sequence length="317" mass="35571">MSRPFRMARAKADELSIVMDLLDQRTAWLHERGSDQWSTREFKPLMQDAIAQGFTWLLRDAADMAVATLTTNTVADSDFWSSREIAQPAYYLSKLATAIQWKGHGLGKLLISWSAEYAREHGVNLIRWDVWRTNRGLQDYYRSLGAQHLRTVEVPGRRSGALFEQWTSDEGIKEISTENQLAPVVRLPSERLELPQIRETVEDARGNPTDVDPGTRRVASWPVAGLDTMPNSTSAAAPSLRPSIPRPLCITPSKPVVLFDPGTGWRLHYGYGSPLVEAWPEQLRPATLRPGHAYLVRLSGDHEHVEVVADKGLGDQQ</sequence>
<accession>A0A427TPW3</accession>
<dbReference type="Pfam" id="PF00583">
    <property type="entry name" value="Acetyltransf_1"/>
    <property type="match status" value="1"/>
</dbReference>
<proteinExistence type="predicted"/>
<evidence type="ECO:0000313" key="3">
    <source>
        <dbReference type="Proteomes" id="UP000267081"/>
    </source>
</evidence>
<dbReference type="CDD" id="cd04301">
    <property type="entry name" value="NAT_SF"/>
    <property type="match status" value="1"/>
</dbReference>
<dbReference type="Gene3D" id="3.40.630.30">
    <property type="match status" value="1"/>
</dbReference>
<keyword evidence="3" id="KW-1185">Reference proteome</keyword>
<dbReference type="OrthoDB" id="4095657at2"/>